<dbReference type="InterPro" id="IPR003959">
    <property type="entry name" value="ATPase_AAA_core"/>
</dbReference>
<feature type="compositionally biased region" description="Low complexity" evidence="3">
    <location>
        <begin position="165"/>
        <end position="192"/>
    </location>
</feature>
<dbReference type="SMART" id="SM01086">
    <property type="entry name" value="ClpB_D2-small"/>
    <property type="match status" value="1"/>
</dbReference>
<organism evidence="6 7">
    <name type="scientific">Nannochloropsis salina CCMP1776</name>
    <dbReference type="NCBI Taxonomy" id="1027361"/>
    <lineage>
        <taxon>Eukaryota</taxon>
        <taxon>Sar</taxon>
        <taxon>Stramenopiles</taxon>
        <taxon>Ochrophyta</taxon>
        <taxon>Eustigmatophyceae</taxon>
        <taxon>Eustigmatales</taxon>
        <taxon>Monodopsidaceae</taxon>
        <taxon>Microchloropsis</taxon>
        <taxon>Microchloropsis salina</taxon>
    </lineage>
</organism>
<dbReference type="GO" id="GO:0051603">
    <property type="term" value="P:proteolysis involved in protein catabolic process"/>
    <property type="evidence" value="ECO:0007669"/>
    <property type="project" value="TreeGrafter"/>
</dbReference>
<feature type="compositionally biased region" description="Basic and acidic residues" evidence="3">
    <location>
        <begin position="511"/>
        <end position="520"/>
    </location>
</feature>
<dbReference type="InterPro" id="IPR003593">
    <property type="entry name" value="AAA+_ATPase"/>
</dbReference>
<feature type="domain" description="Clp ATPase C-terminal" evidence="5">
    <location>
        <begin position="384"/>
        <end position="480"/>
    </location>
</feature>
<dbReference type="OrthoDB" id="1721884at2759"/>
<feature type="region of interest" description="Disordered" evidence="3">
    <location>
        <begin position="25"/>
        <end position="47"/>
    </location>
</feature>
<dbReference type="GO" id="GO:0005524">
    <property type="term" value="F:ATP binding"/>
    <property type="evidence" value="ECO:0007669"/>
    <property type="project" value="UniProtKB-KW"/>
</dbReference>
<dbReference type="InterPro" id="IPR050052">
    <property type="entry name" value="ATP-dep_Clp_protease_ClpX"/>
</dbReference>
<name>A0A4D9DAN0_9STRA</name>
<keyword evidence="2" id="KW-0067">ATP-binding</keyword>
<evidence type="ECO:0000259" key="4">
    <source>
        <dbReference type="SMART" id="SM00382"/>
    </source>
</evidence>
<evidence type="ECO:0000259" key="5">
    <source>
        <dbReference type="SMART" id="SM01086"/>
    </source>
</evidence>
<dbReference type="SMART" id="SM00382">
    <property type="entry name" value="AAA"/>
    <property type="match status" value="1"/>
</dbReference>
<feature type="region of interest" description="Disordered" evidence="3">
    <location>
        <begin position="102"/>
        <end position="127"/>
    </location>
</feature>
<evidence type="ECO:0000313" key="6">
    <source>
        <dbReference type="EMBL" id="TFJ86515.1"/>
    </source>
</evidence>
<dbReference type="AlphaFoldDB" id="A0A4D9DAN0"/>
<feature type="region of interest" description="Disordered" evidence="3">
    <location>
        <begin position="496"/>
        <end position="530"/>
    </location>
</feature>
<dbReference type="SUPFAM" id="SSF52540">
    <property type="entry name" value="P-loop containing nucleoside triphosphate hydrolases"/>
    <property type="match status" value="1"/>
</dbReference>
<evidence type="ECO:0000256" key="2">
    <source>
        <dbReference type="ARBA" id="ARBA00022840"/>
    </source>
</evidence>
<gene>
    <name evidence="6" type="ORF">NSK_002172</name>
</gene>
<feature type="compositionally biased region" description="Gly residues" evidence="3">
    <location>
        <begin position="500"/>
        <end position="510"/>
    </location>
</feature>
<dbReference type="Gene3D" id="3.40.50.300">
    <property type="entry name" value="P-loop containing nucleotide triphosphate hydrolases"/>
    <property type="match status" value="1"/>
</dbReference>
<dbReference type="PANTHER" id="PTHR48102">
    <property type="entry name" value="ATP-DEPENDENT CLP PROTEASE ATP-BINDING SUBUNIT CLPX-LIKE, MITOCHONDRIAL-RELATED"/>
    <property type="match status" value="1"/>
</dbReference>
<evidence type="ECO:0000313" key="7">
    <source>
        <dbReference type="Proteomes" id="UP000355283"/>
    </source>
</evidence>
<evidence type="ECO:0000256" key="1">
    <source>
        <dbReference type="ARBA" id="ARBA00022741"/>
    </source>
</evidence>
<dbReference type="Pfam" id="PF07724">
    <property type="entry name" value="AAA_2"/>
    <property type="match status" value="1"/>
</dbReference>
<evidence type="ECO:0008006" key="8">
    <source>
        <dbReference type="Google" id="ProtNLM"/>
    </source>
</evidence>
<sequence>MWRPYAAAAARRYVKRPTWSAVCHGSPGGRTQNLSTSHPPTSTLSSAAVPPQAFRVLSPREIYEGLEKYVIGQEDVKTGLAVGVHAHYLRLYSKEQARQAAEAAEAANGQRKRKHAAPALTAREGDTMTVYHNGKTSSLILSEPGDMDTASGSVHRFLREEILNAASGNPSSLSSTSNTSSGNGNDPSSSPSFPNARKGMTIRLHQDPRRRSRPRPSVEPVELEKSNILMLGPTGSGKTLLAKTLAKLLDVPLVLTDATCLTQAGYVGEDVESLLFKLYQAAGQDLEATERGIIYIDEIDKLSKRESGSVRDVSGEGVQQALLKMLEGNVVNVPKAGAWGERGGGQGTDQGALFENVEPDDLVQFGVIPELVGRLPQILHTQSLTFEQMIRILTEPKQALVKQYAFLFAMEDVAFHVTTQALGCVARMALDKKTGARGLRSILEQALKESMYLVPDDQDVNAVVLDARPVVEGETEALEVLLVRGEETLESFLQAREAEGVGGGGGGAGRGEGEARRAGTEEDVSEVAAA</sequence>
<dbReference type="PANTHER" id="PTHR48102:SF7">
    <property type="entry name" value="ATP-DEPENDENT CLP PROTEASE ATP-BINDING SUBUNIT CLPX-LIKE, MITOCHONDRIAL"/>
    <property type="match status" value="1"/>
</dbReference>
<dbReference type="GO" id="GO:0005759">
    <property type="term" value="C:mitochondrial matrix"/>
    <property type="evidence" value="ECO:0007669"/>
    <property type="project" value="TreeGrafter"/>
</dbReference>
<dbReference type="Gene3D" id="1.10.8.60">
    <property type="match status" value="1"/>
</dbReference>
<keyword evidence="7" id="KW-1185">Reference proteome</keyword>
<proteinExistence type="predicted"/>
<feature type="region of interest" description="Disordered" evidence="3">
    <location>
        <begin position="165"/>
        <end position="222"/>
    </location>
</feature>
<protein>
    <recommendedName>
        <fullName evidence="8">AAA+ ATPase domain-containing protein</fullName>
    </recommendedName>
</protein>
<dbReference type="Proteomes" id="UP000355283">
    <property type="component" value="Unassembled WGS sequence"/>
</dbReference>
<reference evidence="6 7" key="1">
    <citation type="submission" date="2019-01" db="EMBL/GenBank/DDBJ databases">
        <title>Nuclear Genome Assembly of the Microalgal Biofuel strain Nannochloropsis salina CCMP1776.</title>
        <authorList>
            <person name="Hovde B."/>
        </authorList>
    </citation>
    <scope>NUCLEOTIDE SEQUENCE [LARGE SCALE GENOMIC DNA]</scope>
    <source>
        <strain evidence="6 7">CCMP1776</strain>
    </source>
</reference>
<accession>A0A4D9DAN0</accession>
<dbReference type="FunFam" id="1.10.8.60:FF:000002">
    <property type="entry name" value="ATP-dependent Clp protease ATP-binding subunit ClpX"/>
    <property type="match status" value="1"/>
</dbReference>
<dbReference type="InterPro" id="IPR027417">
    <property type="entry name" value="P-loop_NTPase"/>
</dbReference>
<feature type="compositionally biased region" description="Acidic residues" evidence="3">
    <location>
        <begin position="521"/>
        <end position="530"/>
    </location>
</feature>
<feature type="compositionally biased region" description="Low complexity" evidence="3">
    <location>
        <begin position="34"/>
        <end position="46"/>
    </location>
</feature>
<feature type="domain" description="AAA+ ATPase" evidence="4">
    <location>
        <begin position="224"/>
        <end position="440"/>
    </location>
</feature>
<dbReference type="GO" id="GO:0016887">
    <property type="term" value="F:ATP hydrolysis activity"/>
    <property type="evidence" value="ECO:0007669"/>
    <property type="project" value="InterPro"/>
</dbReference>
<comment type="caution">
    <text evidence="6">The sequence shown here is derived from an EMBL/GenBank/DDBJ whole genome shotgun (WGS) entry which is preliminary data.</text>
</comment>
<evidence type="ECO:0000256" key="3">
    <source>
        <dbReference type="SAM" id="MobiDB-lite"/>
    </source>
</evidence>
<dbReference type="EMBL" id="SDOX01000008">
    <property type="protein sequence ID" value="TFJ86515.1"/>
    <property type="molecule type" value="Genomic_DNA"/>
</dbReference>
<keyword evidence="1" id="KW-0547">Nucleotide-binding</keyword>
<dbReference type="InterPro" id="IPR019489">
    <property type="entry name" value="Clp_ATPase_C"/>
</dbReference>
<dbReference type="Pfam" id="PF10431">
    <property type="entry name" value="ClpB_D2-small"/>
    <property type="match status" value="1"/>
</dbReference>